<dbReference type="CDD" id="cd20293">
    <property type="entry name" value="cupin_HutD_N"/>
    <property type="match status" value="1"/>
</dbReference>
<gene>
    <name evidence="1" type="ORF">GGR34_001060</name>
</gene>
<dbReference type="PANTHER" id="PTHR37943">
    <property type="entry name" value="PROTEIN VES"/>
    <property type="match status" value="1"/>
</dbReference>
<dbReference type="Pfam" id="PF05962">
    <property type="entry name" value="HutD"/>
    <property type="match status" value="1"/>
</dbReference>
<dbReference type="AlphaFoldDB" id="A0A7W6N6U8"/>
<dbReference type="EMBL" id="JACIDC010000003">
    <property type="protein sequence ID" value="MBB4039418.1"/>
    <property type="molecule type" value="Genomic_DNA"/>
</dbReference>
<evidence type="ECO:0000313" key="1">
    <source>
        <dbReference type="EMBL" id="MBB4039418.1"/>
    </source>
</evidence>
<keyword evidence="2" id="KW-1185">Reference proteome</keyword>
<dbReference type="Gene3D" id="2.60.120.10">
    <property type="entry name" value="Jelly Rolls"/>
    <property type="match status" value="1"/>
</dbReference>
<proteinExistence type="predicted"/>
<sequence length="203" mass="21782">MQARVIRNADLVRVPWKNGGGTTAEIAAFPEGSGFDTFGWRISMADVASDGPFSLFPGIDRTLIVIEGEGIELDVEGIAYPLDRTSPKLSFSGDDITTGRLLSGPIRDLNVMTRRGQFRHRTRFVESGVALLAEETSTAFLVALDGPFDVTLGAAIHSLQALDTLKLEAPQDLILLSGTGRAILVEIAPEHPESLPHESPTSS</sequence>
<dbReference type="PANTHER" id="PTHR37943:SF1">
    <property type="entry name" value="PROTEIN VES"/>
    <property type="match status" value="1"/>
</dbReference>
<evidence type="ECO:0000313" key="2">
    <source>
        <dbReference type="Proteomes" id="UP000519439"/>
    </source>
</evidence>
<comment type="caution">
    <text evidence="1">The sequence shown here is derived from an EMBL/GenBank/DDBJ whole genome shotgun (WGS) entry which is preliminary data.</text>
</comment>
<organism evidence="1 2">
    <name type="scientific">Microvirga flocculans</name>
    <dbReference type="NCBI Taxonomy" id="217168"/>
    <lineage>
        <taxon>Bacteria</taxon>
        <taxon>Pseudomonadati</taxon>
        <taxon>Pseudomonadota</taxon>
        <taxon>Alphaproteobacteria</taxon>
        <taxon>Hyphomicrobiales</taxon>
        <taxon>Methylobacteriaceae</taxon>
        <taxon>Microvirga</taxon>
    </lineage>
</organism>
<dbReference type="InterPro" id="IPR011051">
    <property type="entry name" value="RmlC_Cupin_sf"/>
</dbReference>
<dbReference type="SUPFAM" id="SSF51182">
    <property type="entry name" value="RmlC-like cupins"/>
    <property type="match status" value="1"/>
</dbReference>
<name>A0A7W6N6U8_9HYPH</name>
<dbReference type="InterPro" id="IPR014710">
    <property type="entry name" value="RmlC-like_jellyroll"/>
</dbReference>
<evidence type="ECO:0008006" key="3">
    <source>
        <dbReference type="Google" id="ProtNLM"/>
    </source>
</evidence>
<dbReference type="Proteomes" id="UP000519439">
    <property type="component" value="Unassembled WGS sequence"/>
</dbReference>
<accession>A0A7W6N6U8</accession>
<dbReference type="InterPro" id="IPR010282">
    <property type="entry name" value="Uncharacterised_HutD/Ves"/>
</dbReference>
<dbReference type="RefSeq" id="WP_051435435.1">
    <property type="nucleotide sequence ID" value="NZ_JACIDC010000003.1"/>
</dbReference>
<protein>
    <recommendedName>
        <fullName evidence="3">HutD family protein</fullName>
    </recommendedName>
</protein>
<reference evidence="1 2" key="1">
    <citation type="submission" date="2020-08" db="EMBL/GenBank/DDBJ databases">
        <title>Genomic Encyclopedia of Type Strains, Phase IV (KMG-IV): sequencing the most valuable type-strain genomes for metagenomic binning, comparative biology and taxonomic classification.</title>
        <authorList>
            <person name="Goeker M."/>
        </authorList>
    </citation>
    <scope>NUCLEOTIDE SEQUENCE [LARGE SCALE GENOMIC DNA]</scope>
    <source>
        <strain evidence="1 2">DSM 15743</strain>
    </source>
</reference>